<organism evidence="4 5">
    <name type="scientific">Acidisarcina polymorpha</name>
    <dbReference type="NCBI Taxonomy" id="2211140"/>
    <lineage>
        <taxon>Bacteria</taxon>
        <taxon>Pseudomonadati</taxon>
        <taxon>Acidobacteriota</taxon>
        <taxon>Terriglobia</taxon>
        <taxon>Terriglobales</taxon>
        <taxon>Acidobacteriaceae</taxon>
        <taxon>Acidisarcina</taxon>
    </lineage>
</organism>
<dbReference type="GO" id="GO:0016787">
    <property type="term" value="F:hydrolase activity"/>
    <property type="evidence" value="ECO:0007669"/>
    <property type="project" value="UniProtKB-KW"/>
</dbReference>
<accession>A0A2Z5G494</accession>
<keyword evidence="5" id="KW-1185">Reference proteome</keyword>
<dbReference type="KEGG" id="abas:ACPOL_4057"/>
<feature type="signal peptide" evidence="2">
    <location>
        <begin position="1"/>
        <end position="21"/>
    </location>
</feature>
<dbReference type="AlphaFoldDB" id="A0A2Z5G494"/>
<dbReference type="Pfam" id="PF12697">
    <property type="entry name" value="Abhydrolase_6"/>
    <property type="match status" value="1"/>
</dbReference>
<protein>
    <submittedName>
        <fullName evidence="4">Putative hydrolase</fullName>
    </submittedName>
</protein>
<dbReference type="InterPro" id="IPR000073">
    <property type="entry name" value="AB_hydrolase_1"/>
</dbReference>
<feature type="chain" id="PRO_5016239986" evidence="2">
    <location>
        <begin position="22"/>
        <end position="320"/>
    </location>
</feature>
<dbReference type="Proteomes" id="UP000253606">
    <property type="component" value="Chromosome"/>
</dbReference>
<name>A0A2Z5G494_9BACT</name>
<evidence type="ECO:0000259" key="3">
    <source>
        <dbReference type="Pfam" id="PF12697"/>
    </source>
</evidence>
<dbReference type="InterPro" id="IPR029058">
    <property type="entry name" value="AB_hydrolase_fold"/>
</dbReference>
<evidence type="ECO:0000256" key="1">
    <source>
        <dbReference type="ARBA" id="ARBA00022801"/>
    </source>
</evidence>
<dbReference type="InterPro" id="IPR050266">
    <property type="entry name" value="AB_hydrolase_sf"/>
</dbReference>
<dbReference type="RefSeq" id="WP_114208353.1">
    <property type="nucleotide sequence ID" value="NZ_CP030840.1"/>
</dbReference>
<sequence>MKKITLSLVTLVVLSASELYAQNPANHSPHTVQFVSVEKDVKLEVLDWGGSGKPLIFLAGAGDTAHRFDGFAPRFTKQHHVYGITRRGFGASGSPAPVNGNYSADRLGDDVLAVLKSLEINRPVLVGHSMAGEELSSVASRFPEKVSGLIYLDAATNFALDDPEHPLLAVEMNDIKRRIDEIEGGGVDEKKKLLELEAAVARLETVLHHDNVEVAKMPPLPPRSPIGAALNFGMQKYTSIPVPALAIYACPHNWDRLPDSPGKSALMADDKSRCARWADNFRQGVPSARIVMIPNADHYVYLSNEAQVAREMNDFLDTLP</sequence>
<proteinExistence type="predicted"/>
<evidence type="ECO:0000313" key="4">
    <source>
        <dbReference type="EMBL" id="AXC13336.1"/>
    </source>
</evidence>
<dbReference type="PANTHER" id="PTHR43798:SF31">
    <property type="entry name" value="AB HYDROLASE SUPERFAMILY PROTEIN YCLE"/>
    <property type="match status" value="1"/>
</dbReference>
<evidence type="ECO:0000256" key="2">
    <source>
        <dbReference type="SAM" id="SignalP"/>
    </source>
</evidence>
<dbReference type="SUPFAM" id="SSF53474">
    <property type="entry name" value="alpha/beta-Hydrolases"/>
    <property type="match status" value="1"/>
</dbReference>
<reference evidence="4 5" key="1">
    <citation type="journal article" date="2018" name="Front. Microbiol.">
        <title>Hydrolytic Capabilities as a Key to Environmental Success: Chitinolytic and Cellulolytic Acidobacteria From Acidic Sub-arctic Soils and Boreal Peatlands.</title>
        <authorList>
            <person name="Belova S.E."/>
            <person name="Ravin N.V."/>
            <person name="Pankratov T.A."/>
            <person name="Rakitin A.L."/>
            <person name="Ivanova A.A."/>
            <person name="Beletsky A.V."/>
            <person name="Mardanov A.V."/>
            <person name="Sinninghe Damste J.S."/>
            <person name="Dedysh S.N."/>
        </authorList>
    </citation>
    <scope>NUCLEOTIDE SEQUENCE [LARGE SCALE GENOMIC DNA]</scope>
    <source>
        <strain evidence="4 5">SBC82</strain>
    </source>
</reference>
<evidence type="ECO:0000313" key="5">
    <source>
        <dbReference type="Proteomes" id="UP000253606"/>
    </source>
</evidence>
<keyword evidence="2" id="KW-0732">Signal</keyword>
<dbReference type="EMBL" id="CP030840">
    <property type="protein sequence ID" value="AXC13336.1"/>
    <property type="molecule type" value="Genomic_DNA"/>
</dbReference>
<dbReference type="PANTHER" id="PTHR43798">
    <property type="entry name" value="MONOACYLGLYCEROL LIPASE"/>
    <property type="match status" value="1"/>
</dbReference>
<gene>
    <name evidence="4" type="ORF">ACPOL_4057</name>
</gene>
<dbReference type="Gene3D" id="3.40.50.1820">
    <property type="entry name" value="alpha/beta hydrolase"/>
    <property type="match status" value="1"/>
</dbReference>
<dbReference type="GO" id="GO:0016020">
    <property type="term" value="C:membrane"/>
    <property type="evidence" value="ECO:0007669"/>
    <property type="project" value="TreeGrafter"/>
</dbReference>
<feature type="domain" description="AB hydrolase-1" evidence="3">
    <location>
        <begin position="55"/>
        <end position="310"/>
    </location>
</feature>
<keyword evidence="1 4" id="KW-0378">Hydrolase</keyword>
<dbReference type="OrthoDB" id="9780765at2"/>